<evidence type="ECO:0000313" key="9">
    <source>
        <dbReference type="Proteomes" id="UP000586722"/>
    </source>
</evidence>
<evidence type="ECO:0000256" key="2">
    <source>
        <dbReference type="ARBA" id="ARBA00007935"/>
    </source>
</evidence>
<evidence type="ECO:0000256" key="6">
    <source>
        <dbReference type="ARBA" id="ARBA00022989"/>
    </source>
</evidence>
<dbReference type="Proteomes" id="UP000586722">
    <property type="component" value="Unassembled WGS sequence"/>
</dbReference>
<keyword evidence="5" id="KW-0812">Transmembrane</keyword>
<dbReference type="PANTHER" id="PTHR30472">
    <property type="entry name" value="FERRIC ENTEROBACTIN TRANSPORT SYSTEM PERMEASE PROTEIN"/>
    <property type="match status" value="1"/>
</dbReference>
<dbReference type="Pfam" id="PF01032">
    <property type="entry name" value="FecCD"/>
    <property type="match status" value="1"/>
</dbReference>
<keyword evidence="4" id="KW-1003">Cell membrane</keyword>
<comment type="similarity">
    <text evidence="2">Belongs to the binding-protein-dependent transport system permease family. FecCD subfamily.</text>
</comment>
<sequence>MAVVRAHPLALLALCLLGLGAAYLFAGLGPNAGFILPLRATRLGGMLVVGASIAVATVLFQTVAQNRILTPSIMGFDALYVLMQTALVAVIGAVGFTSLPKALKFGLEVGVMITAAVLLFGTLLGRGPRDVARMILTGVILGVLFRSLSGFVARVMDPNAYSVVQSVTFASFTRIDATLLLIGGSAALAAIALAFALSRRLDVMALGRPVAVSLGLGYERLMLLVLALVALLVSVSTALVGPVAFFGLIVVGLAHALVGADRHARLLPAAALIAGIVLVGGQLIFERLIGQQSTLSVVVECVGGLVFLWLLLKGRVR</sequence>
<name>A0A7X5F7J5_9HYPH</name>
<comment type="subcellular location">
    <subcellularLocation>
        <location evidence="1">Cell membrane</location>
        <topology evidence="1">Multi-pass membrane protein</topology>
    </subcellularLocation>
</comment>
<proteinExistence type="inferred from homology"/>
<keyword evidence="3" id="KW-0813">Transport</keyword>
<evidence type="ECO:0000313" key="8">
    <source>
        <dbReference type="EMBL" id="NBN79914.1"/>
    </source>
</evidence>
<dbReference type="GO" id="GO:0005886">
    <property type="term" value="C:plasma membrane"/>
    <property type="evidence" value="ECO:0007669"/>
    <property type="project" value="UniProtKB-SubCell"/>
</dbReference>
<protein>
    <submittedName>
        <fullName evidence="8">Iron chelate uptake ABC transporter family permease subunit</fullName>
    </submittedName>
</protein>
<dbReference type="AlphaFoldDB" id="A0A7X5F7J5"/>
<comment type="caution">
    <text evidence="8">The sequence shown here is derived from an EMBL/GenBank/DDBJ whole genome shotgun (WGS) entry which is preliminary data.</text>
</comment>
<keyword evidence="7" id="KW-0472">Membrane</keyword>
<dbReference type="InterPro" id="IPR037294">
    <property type="entry name" value="ABC_BtuC-like"/>
</dbReference>
<keyword evidence="6" id="KW-1133">Transmembrane helix</keyword>
<evidence type="ECO:0000256" key="4">
    <source>
        <dbReference type="ARBA" id="ARBA00022475"/>
    </source>
</evidence>
<organism evidence="8 9">
    <name type="scientific">Pannonibacter tanglangensis</name>
    <dbReference type="NCBI Taxonomy" id="2750084"/>
    <lineage>
        <taxon>Bacteria</taxon>
        <taxon>Pseudomonadati</taxon>
        <taxon>Pseudomonadota</taxon>
        <taxon>Alphaproteobacteria</taxon>
        <taxon>Hyphomicrobiales</taxon>
        <taxon>Stappiaceae</taxon>
        <taxon>Pannonibacter</taxon>
    </lineage>
</organism>
<dbReference type="Gene3D" id="1.10.3470.10">
    <property type="entry name" value="ABC transporter involved in vitamin B12 uptake, BtuC"/>
    <property type="match status" value="1"/>
</dbReference>
<dbReference type="InterPro" id="IPR000522">
    <property type="entry name" value="ABC_transptr_permease_BtuC"/>
</dbReference>
<dbReference type="GO" id="GO:0022857">
    <property type="term" value="F:transmembrane transporter activity"/>
    <property type="evidence" value="ECO:0007669"/>
    <property type="project" value="InterPro"/>
</dbReference>
<evidence type="ECO:0000256" key="1">
    <source>
        <dbReference type="ARBA" id="ARBA00004651"/>
    </source>
</evidence>
<accession>A0A7X5F7J5</accession>
<evidence type="ECO:0000256" key="5">
    <source>
        <dbReference type="ARBA" id="ARBA00022692"/>
    </source>
</evidence>
<dbReference type="GO" id="GO:0033214">
    <property type="term" value="P:siderophore-iron import into cell"/>
    <property type="evidence" value="ECO:0007669"/>
    <property type="project" value="TreeGrafter"/>
</dbReference>
<dbReference type="SUPFAM" id="SSF81345">
    <property type="entry name" value="ABC transporter involved in vitamin B12 uptake, BtuC"/>
    <property type="match status" value="1"/>
</dbReference>
<evidence type="ECO:0000256" key="3">
    <source>
        <dbReference type="ARBA" id="ARBA00022448"/>
    </source>
</evidence>
<dbReference type="EMBL" id="JAABLQ010000002">
    <property type="protein sequence ID" value="NBN79914.1"/>
    <property type="molecule type" value="Genomic_DNA"/>
</dbReference>
<keyword evidence="9" id="KW-1185">Reference proteome</keyword>
<gene>
    <name evidence="8" type="ORF">GWI72_16675</name>
</gene>
<reference evidence="9" key="1">
    <citation type="submission" date="2020-01" db="EMBL/GenBank/DDBJ databases">
        <authorList>
            <person name="Fang Y."/>
            <person name="Sun R."/>
            <person name="Nie L."/>
            <person name="He J."/>
            <person name="Hao L."/>
            <person name="Wang L."/>
            <person name="Su S."/>
            <person name="Lv E."/>
            <person name="Zhang Z."/>
            <person name="Xie R."/>
            <person name="Liu H."/>
        </authorList>
    </citation>
    <scope>NUCLEOTIDE SEQUENCE [LARGE SCALE GENOMIC DNA]</scope>
    <source>
        <strain evidence="9">XCT-53</strain>
    </source>
</reference>
<dbReference type="PANTHER" id="PTHR30472:SF19">
    <property type="entry name" value="PETROBACTIN IMPORT SYSTEM PERMEASE PROTEIN YCLO"/>
    <property type="match status" value="1"/>
</dbReference>
<evidence type="ECO:0000256" key="7">
    <source>
        <dbReference type="ARBA" id="ARBA00023136"/>
    </source>
</evidence>